<evidence type="ECO:0000256" key="7">
    <source>
        <dbReference type="SAM" id="Phobius"/>
    </source>
</evidence>
<evidence type="ECO:0000256" key="3">
    <source>
        <dbReference type="ARBA" id="ARBA00022475"/>
    </source>
</evidence>
<keyword evidence="3" id="KW-1003">Cell membrane</keyword>
<keyword evidence="6 7" id="KW-0472">Membrane</keyword>
<dbReference type="GO" id="GO:0005886">
    <property type="term" value="C:plasma membrane"/>
    <property type="evidence" value="ECO:0007669"/>
    <property type="project" value="UniProtKB-SubCell"/>
</dbReference>
<dbReference type="Gene3D" id="3.40.50.300">
    <property type="entry name" value="P-loop containing nucleotide triphosphate hydrolases"/>
    <property type="match status" value="1"/>
</dbReference>
<dbReference type="InterPro" id="IPR027417">
    <property type="entry name" value="P-loop_NTPase"/>
</dbReference>
<gene>
    <name evidence="8" type="ORF">IAD02_02520</name>
</gene>
<feature type="transmembrane region" description="Helical" evidence="7">
    <location>
        <begin position="106"/>
        <end position="123"/>
    </location>
</feature>
<evidence type="ECO:0000256" key="6">
    <source>
        <dbReference type="ARBA" id="ARBA00023136"/>
    </source>
</evidence>
<dbReference type="PANTHER" id="PTHR37937:SF1">
    <property type="entry name" value="CONJUGATIVE TRANSFER: DNA TRANSPORT"/>
    <property type="match status" value="1"/>
</dbReference>
<dbReference type="CDD" id="cd01127">
    <property type="entry name" value="TrwB_TraG_TraD_VirD4"/>
    <property type="match status" value="2"/>
</dbReference>
<dbReference type="Proteomes" id="UP000886742">
    <property type="component" value="Unassembled WGS sequence"/>
</dbReference>
<reference evidence="8" key="1">
    <citation type="submission" date="2020-10" db="EMBL/GenBank/DDBJ databases">
        <authorList>
            <person name="Gilroy R."/>
        </authorList>
    </citation>
    <scope>NUCLEOTIDE SEQUENCE</scope>
    <source>
        <strain evidence="8">ChiGjej3B3-5194</strain>
    </source>
</reference>
<dbReference type="SUPFAM" id="SSF52540">
    <property type="entry name" value="P-loop containing nucleoside triphosphate hydrolases"/>
    <property type="match status" value="1"/>
</dbReference>
<comment type="subcellular location">
    <subcellularLocation>
        <location evidence="1">Cell membrane</location>
        <topology evidence="1">Multi-pass membrane protein</topology>
    </subcellularLocation>
</comment>
<comment type="caution">
    <text evidence="8">The sequence shown here is derived from an EMBL/GenBank/DDBJ whole genome shotgun (WGS) entry which is preliminary data.</text>
</comment>
<keyword evidence="4 7" id="KW-0812">Transmembrane</keyword>
<evidence type="ECO:0000256" key="1">
    <source>
        <dbReference type="ARBA" id="ARBA00004651"/>
    </source>
</evidence>
<keyword evidence="5 7" id="KW-1133">Transmembrane helix</keyword>
<dbReference type="InterPro" id="IPR003688">
    <property type="entry name" value="TraG/VirD4"/>
</dbReference>
<evidence type="ECO:0000256" key="4">
    <source>
        <dbReference type="ARBA" id="ARBA00022692"/>
    </source>
</evidence>
<organism evidence="8 9">
    <name type="scientific">Candidatus Enterousia intestinigallinarum</name>
    <dbReference type="NCBI Taxonomy" id="2840790"/>
    <lineage>
        <taxon>Bacteria</taxon>
        <taxon>Pseudomonadati</taxon>
        <taxon>Pseudomonadota</taxon>
        <taxon>Alphaproteobacteria</taxon>
        <taxon>Candidatus Enterousia</taxon>
    </lineage>
</organism>
<protein>
    <submittedName>
        <fullName evidence="8">Type IV secretory system conjugative DNA transfer family protein</fullName>
    </submittedName>
</protein>
<feature type="transmembrane region" description="Helical" evidence="7">
    <location>
        <begin position="80"/>
        <end position="99"/>
    </location>
</feature>
<sequence>MVEKFKILSAGGKSKGLNIFKSSAYKETLRGPMASLFWSLRWAIGIWLVCALAFALSFWIEHIWRYGWSPATADWTALYFHNILTSGGMSVLAEIPAWFMRTLLRTDIMCITPLLPIIAYFFMADSTLVKEFNPYSSDKFDDKSSNKASKEDIEKMGLLKGFMMVLGYFKKKPLMMNECLSALCVAPPGTGKTQGVVLPTIFECNNVSMIINDPKPELYQKSSAYRSTIGPVFIMNWAGQDDPERGIYYPSWNPLSPEHVPFNQEQRDLYVDSMCNVLIADKTSSSADPHWTISGRAALSGLIQFMISKVERAKADDYFYARITSGTFDDEDAAVLGDYYLSMMNDPNAYAAYAMLQRGELNAMNYVHIGTWDKIPDAWRGREASLSMILDWINSSQIKMAQELEERRRQGDQMVMMADPMHDLFMSAVDEARQYAYAHRAVLELTQLANTPDKERGSIISTVMEGLSIFRNAAVRNRTSHSDFHFADLRGLRDPRDGKVKPVTVYLSINMVDAEALNPITGIFIELMTNFLLANPPEAEHAGEKLGPYPVLFVLDEMPKMQKLQAVIQGPDLGRGQKISYLIIGQDIHQIQEKYGADAAATIISTTAAKIVMRQNDPDTARRFSEMMGYKMKIKTVKGPDGKDKEEKSEELLYSPMDIMKLDDKKQLVIYQGWYHRPIEADKQYAFSDPRLAGYMAMGACSPLPEFLIPSHHLALGYTGNPRIYIPQTNETKELEKIENR</sequence>
<accession>A0A9D1JXE2</accession>
<dbReference type="EMBL" id="DVJI01000011">
    <property type="protein sequence ID" value="HIS70841.1"/>
    <property type="molecule type" value="Genomic_DNA"/>
</dbReference>
<comment type="similarity">
    <text evidence="2">Belongs to the VirD4/TraG family.</text>
</comment>
<dbReference type="AlphaFoldDB" id="A0A9D1JXE2"/>
<proteinExistence type="inferred from homology"/>
<feature type="transmembrane region" description="Helical" evidence="7">
    <location>
        <begin position="40"/>
        <end position="60"/>
    </location>
</feature>
<dbReference type="PANTHER" id="PTHR37937">
    <property type="entry name" value="CONJUGATIVE TRANSFER: DNA TRANSPORT"/>
    <property type="match status" value="1"/>
</dbReference>
<name>A0A9D1JXE2_9PROT</name>
<evidence type="ECO:0000256" key="2">
    <source>
        <dbReference type="ARBA" id="ARBA00008806"/>
    </source>
</evidence>
<evidence type="ECO:0000313" key="8">
    <source>
        <dbReference type="EMBL" id="HIS70841.1"/>
    </source>
</evidence>
<reference evidence="8" key="2">
    <citation type="journal article" date="2021" name="PeerJ">
        <title>Extensive microbial diversity within the chicken gut microbiome revealed by metagenomics and culture.</title>
        <authorList>
            <person name="Gilroy R."/>
            <person name="Ravi A."/>
            <person name="Getino M."/>
            <person name="Pursley I."/>
            <person name="Horton D.L."/>
            <person name="Alikhan N.F."/>
            <person name="Baker D."/>
            <person name="Gharbi K."/>
            <person name="Hall N."/>
            <person name="Watson M."/>
            <person name="Adriaenssens E.M."/>
            <person name="Foster-Nyarko E."/>
            <person name="Jarju S."/>
            <person name="Secka A."/>
            <person name="Antonio M."/>
            <person name="Oren A."/>
            <person name="Chaudhuri R.R."/>
            <person name="La Ragione R."/>
            <person name="Hildebrand F."/>
            <person name="Pallen M.J."/>
        </authorList>
    </citation>
    <scope>NUCLEOTIDE SEQUENCE</scope>
    <source>
        <strain evidence="8">ChiGjej3B3-5194</strain>
    </source>
</reference>
<dbReference type="Pfam" id="PF02534">
    <property type="entry name" value="T4SS-DNA_transf"/>
    <property type="match status" value="2"/>
</dbReference>
<evidence type="ECO:0000256" key="5">
    <source>
        <dbReference type="ARBA" id="ARBA00022989"/>
    </source>
</evidence>
<evidence type="ECO:0000313" key="9">
    <source>
        <dbReference type="Proteomes" id="UP000886742"/>
    </source>
</evidence>
<dbReference type="InterPro" id="IPR051539">
    <property type="entry name" value="T4SS-coupling_protein"/>
</dbReference>